<comment type="caution">
    <text evidence="2">The sequence shown here is derived from an EMBL/GenBank/DDBJ whole genome shotgun (WGS) entry which is preliminary data.</text>
</comment>
<dbReference type="EMBL" id="JBHSZG010000008">
    <property type="protein sequence ID" value="MFC7137909.1"/>
    <property type="molecule type" value="Genomic_DNA"/>
</dbReference>
<sequence>MEPSVSRRTLLHRASAAVGAGALAGLAGCSSLRGGIDGSPKVPSWATYSPNPDRVFADRSSGDAAAEASRRYPIRARRLSDLAAYYDDRGEGFPDAALYQAGTPAHPVVDLPPSKAYLEVRAGGTGRYIAGHDAVGEVARRLGTGLTAAVDGVRDPETAADEGSRSRPASRTPPPRPTTHGGCWCSRPPTTRRHTRWTATRRRSPTGGRWRRRPTAGR</sequence>
<protein>
    <submittedName>
        <fullName evidence="2">Uncharacterized protein</fullName>
    </submittedName>
</protein>
<dbReference type="AlphaFoldDB" id="A0ABD5XS31"/>
<accession>A0ABD5XS31</accession>
<name>A0ABD5XS31_9EURY</name>
<evidence type="ECO:0000256" key="1">
    <source>
        <dbReference type="SAM" id="MobiDB-lite"/>
    </source>
</evidence>
<feature type="region of interest" description="Disordered" evidence="1">
    <location>
        <begin position="149"/>
        <end position="218"/>
    </location>
</feature>
<evidence type="ECO:0000313" key="3">
    <source>
        <dbReference type="Proteomes" id="UP001596368"/>
    </source>
</evidence>
<evidence type="ECO:0000313" key="2">
    <source>
        <dbReference type="EMBL" id="MFC7137909.1"/>
    </source>
</evidence>
<dbReference type="Proteomes" id="UP001596368">
    <property type="component" value="Unassembled WGS sequence"/>
</dbReference>
<reference evidence="2 3" key="1">
    <citation type="journal article" date="2019" name="Int. J. Syst. Evol. Microbiol.">
        <title>The Global Catalogue of Microorganisms (GCM) 10K type strain sequencing project: providing services to taxonomists for standard genome sequencing and annotation.</title>
        <authorList>
            <consortium name="The Broad Institute Genomics Platform"/>
            <consortium name="The Broad Institute Genome Sequencing Center for Infectious Disease"/>
            <person name="Wu L."/>
            <person name="Ma J."/>
        </authorList>
    </citation>
    <scope>NUCLEOTIDE SEQUENCE [LARGE SCALE GENOMIC DNA]</scope>
    <source>
        <strain evidence="2 3">DT92</strain>
    </source>
</reference>
<organism evidence="2 3">
    <name type="scientific">Halobaculum litoreum</name>
    <dbReference type="NCBI Taxonomy" id="3031998"/>
    <lineage>
        <taxon>Archaea</taxon>
        <taxon>Methanobacteriati</taxon>
        <taxon>Methanobacteriota</taxon>
        <taxon>Stenosarchaea group</taxon>
        <taxon>Halobacteria</taxon>
        <taxon>Halobacteriales</taxon>
        <taxon>Haloferacaceae</taxon>
        <taxon>Halobaculum</taxon>
    </lineage>
</organism>
<feature type="compositionally biased region" description="Basic and acidic residues" evidence="1">
    <location>
        <begin position="152"/>
        <end position="165"/>
    </location>
</feature>
<dbReference type="PROSITE" id="PS51318">
    <property type="entry name" value="TAT"/>
    <property type="match status" value="1"/>
</dbReference>
<feature type="compositionally biased region" description="Basic residues" evidence="1">
    <location>
        <begin position="190"/>
        <end position="218"/>
    </location>
</feature>
<proteinExistence type="predicted"/>
<dbReference type="InterPro" id="IPR006311">
    <property type="entry name" value="TAT_signal"/>
</dbReference>
<keyword evidence="3" id="KW-1185">Reference proteome</keyword>
<gene>
    <name evidence="2" type="ORF">ACFQRB_18605</name>
</gene>
<dbReference type="PROSITE" id="PS51257">
    <property type="entry name" value="PROKAR_LIPOPROTEIN"/>
    <property type="match status" value="1"/>
</dbReference>